<keyword evidence="2" id="KW-0812">Transmembrane</keyword>
<name>A0A6B2H2N7_9BACT</name>
<evidence type="ECO:0000313" key="5">
    <source>
        <dbReference type="Proteomes" id="UP000478546"/>
    </source>
</evidence>
<proteinExistence type="predicted"/>
<dbReference type="RefSeq" id="WP_162347433.1">
    <property type="nucleotide sequence ID" value="NZ_JAAEAA010000025.1"/>
</dbReference>
<evidence type="ECO:0000256" key="1">
    <source>
        <dbReference type="SAM" id="MobiDB-lite"/>
    </source>
</evidence>
<sequence>MGFRFRKSFKLMPGVRLNVSKSGLSTSIGGKGATVNISRKGTRTTVGIPGSGVSYSTYKSHRTKRRNTSTTSAAPHAPAEQTSATGCLWLLGVVLFLGGLATLPSTGGIICLLVGLALLVLLGLSANDQRQQVKAVQQESLRQHQQAAQALDIAYQQRLVLMQARVVEGLLSSEQKTLYASKIKDRNITIADLDAALEQARLTKARILDLQAKYGEEVASKLLQEAFWIGMTRQQVLEAKNRAPDKIEVEVMKTKTKETLVYGNKSSGDVFVLENGLVTRFKDR</sequence>
<protein>
    <submittedName>
        <fullName evidence="4">DUF4236 domain-containing protein</fullName>
    </submittedName>
</protein>
<feature type="transmembrane region" description="Helical" evidence="2">
    <location>
        <begin position="107"/>
        <end position="124"/>
    </location>
</feature>
<organism evidence="4 5">
    <name type="scientific">Pontibacter fetidus</name>
    <dbReference type="NCBI Taxonomy" id="2700082"/>
    <lineage>
        <taxon>Bacteria</taxon>
        <taxon>Pseudomonadati</taxon>
        <taxon>Bacteroidota</taxon>
        <taxon>Cytophagia</taxon>
        <taxon>Cytophagales</taxon>
        <taxon>Hymenobacteraceae</taxon>
        <taxon>Pontibacter</taxon>
    </lineage>
</organism>
<feature type="domain" description="DUF4236" evidence="3">
    <location>
        <begin position="3"/>
        <end position="56"/>
    </location>
</feature>
<dbReference type="InterPro" id="IPR025330">
    <property type="entry name" value="DUF4236"/>
</dbReference>
<gene>
    <name evidence="4" type="ORF">GWO68_15740</name>
</gene>
<evidence type="ECO:0000256" key="2">
    <source>
        <dbReference type="SAM" id="Phobius"/>
    </source>
</evidence>
<evidence type="ECO:0000259" key="3">
    <source>
        <dbReference type="Pfam" id="PF14020"/>
    </source>
</evidence>
<feature type="region of interest" description="Disordered" evidence="1">
    <location>
        <begin position="56"/>
        <end position="77"/>
    </location>
</feature>
<dbReference type="Pfam" id="PF14020">
    <property type="entry name" value="DUF4236"/>
    <property type="match status" value="1"/>
</dbReference>
<keyword evidence="2" id="KW-0472">Membrane</keyword>
<keyword evidence="5" id="KW-1185">Reference proteome</keyword>
<dbReference type="Proteomes" id="UP000478546">
    <property type="component" value="Unassembled WGS sequence"/>
</dbReference>
<dbReference type="AlphaFoldDB" id="A0A6B2H2N7"/>
<evidence type="ECO:0000313" key="4">
    <source>
        <dbReference type="EMBL" id="NDK57375.1"/>
    </source>
</evidence>
<dbReference type="EMBL" id="JAAEAA010000025">
    <property type="protein sequence ID" value="NDK57375.1"/>
    <property type="molecule type" value="Genomic_DNA"/>
</dbReference>
<accession>A0A6B2H2N7</accession>
<comment type="caution">
    <text evidence="4">The sequence shown here is derived from an EMBL/GenBank/DDBJ whole genome shotgun (WGS) entry which is preliminary data.</text>
</comment>
<reference evidence="4 5" key="1">
    <citation type="submission" date="2020-01" db="EMBL/GenBank/DDBJ databases">
        <authorList>
            <person name="Kim M.K."/>
        </authorList>
    </citation>
    <scope>NUCLEOTIDE SEQUENCE [LARGE SCALE GENOMIC DNA]</scope>
    <source>
        <strain evidence="4 5">BT213</strain>
    </source>
</reference>
<keyword evidence="2" id="KW-1133">Transmembrane helix</keyword>
<feature type="compositionally biased region" description="Low complexity" evidence="1">
    <location>
        <begin position="68"/>
        <end position="77"/>
    </location>
</feature>